<dbReference type="PROSITE" id="PS52016">
    <property type="entry name" value="TONB_DEPENDENT_REC_3"/>
    <property type="match status" value="1"/>
</dbReference>
<dbReference type="SUPFAM" id="SSF56935">
    <property type="entry name" value="Porins"/>
    <property type="match status" value="1"/>
</dbReference>
<evidence type="ECO:0000313" key="16">
    <source>
        <dbReference type="EMBL" id="PRO68384.1"/>
    </source>
</evidence>
<name>A0ABX5CLF9_9ALTE</name>
<evidence type="ECO:0000256" key="13">
    <source>
        <dbReference type="SAM" id="Phobius"/>
    </source>
</evidence>
<evidence type="ECO:0000256" key="9">
    <source>
        <dbReference type="ARBA" id="ARBA00023170"/>
    </source>
</evidence>
<dbReference type="InterPro" id="IPR039426">
    <property type="entry name" value="TonB-dep_rcpt-like"/>
</dbReference>
<protein>
    <submittedName>
        <fullName evidence="16">TonB-dependent receptor</fullName>
    </submittedName>
</protein>
<keyword evidence="17" id="KW-1185">Reference proteome</keyword>
<evidence type="ECO:0000313" key="17">
    <source>
        <dbReference type="Proteomes" id="UP000239539"/>
    </source>
</evidence>
<keyword evidence="8 11" id="KW-0472">Membrane</keyword>
<dbReference type="Proteomes" id="UP000239539">
    <property type="component" value="Unassembled WGS sequence"/>
</dbReference>
<feature type="transmembrane region" description="Helical" evidence="13">
    <location>
        <begin position="12"/>
        <end position="33"/>
    </location>
</feature>
<evidence type="ECO:0000256" key="8">
    <source>
        <dbReference type="ARBA" id="ARBA00023136"/>
    </source>
</evidence>
<keyword evidence="7 12" id="KW-0798">TonB box</keyword>
<keyword evidence="10 11" id="KW-0998">Cell outer membrane</keyword>
<evidence type="ECO:0000256" key="6">
    <source>
        <dbReference type="ARBA" id="ARBA00022729"/>
    </source>
</evidence>
<evidence type="ECO:0000256" key="4">
    <source>
        <dbReference type="ARBA" id="ARBA00022452"/>
    </source>
</evidence>
<comment type="similarity">
    <text evidence="2">Belongs to the TonB-dependent receptor family. Hemoglobin/haptoglobin binding protein subfamily.</text>
</comment>
<dbReference type="PANTHER" id="PTHR30069">
    <property type="entry name" value="TONB-DEPENDENT OUTER MEMBRANE RECEPTOR"/>
    <property type="match status" value="1"/>
</dbReference>
<dbReference type="Pfam" id="PF07715">
    <property type="entry name" value="Plug"/>
    <property type="match status" value="1"/>
</dbReference>
<dbReference type="InterPro" id="IPR036942">
    <property type="entry name" value="Beta-barrel_TonB_sf"/>
</dbReference>
<keyword evidence="13" id="KW-1133">Transmembrane helix</keyword>
<keyword evidence="5 11" id="KW-0812">Transmembrane</keyword>
<dbReference type="EMBL" id="PVNO01000026">
    <property type="protein sequence ID" value="PRO68384.1"/>
    <property type="molecule type" value="Genomic_DNA"/>
</dbReference>
<evidence type="ECO:0000256" key="11">
    <source>
        <dbReference type="PROSITE-ProRule" id="PRU01360"/>
    </source>
</evidence>
<dbReference type="InterPro" id="IPR000531">
    <property type="entry name" value="Beta-barrel_TonB"/>
</dbReference>
<evidence type="ECO:0000256" key="2">
    <source>
        <dbReference type="ARBA" id="ARBA00008143"/>
    </source>
</evidence>
<evidence type="ECO:0000256" key="3">
    <source>
        <dbReference type="ARBA" id="ARBA00022448"/>
    </source>
</evidence>
<dbReference type="InterPro" id="IPR012910">
    <property type="entry name" value="Plug_dom"/>
</dbReference>
<keyword evidence="9 16" id="KW-0675">Receptor</keyword>
<feature type="domain" description="TonB-dependent receptor plug" evidence="15">
    <location>
        <begin position="107"/>
        <end position="188"/>
    </location>
</feature>
<reference evidence="17" key="1">
    <citation type="journal article" date="2020" name="Int. J. Syst. Evol. Microbiol.">
        <title>Alteromonas alba sp. nov., a marine bacterium isolated from the seawater of the West Pacific Ocean.</title>
        <authorList>
            <person name="Sun C."/>
            <person name="Wu Y.-H."/>
            <person name="Xamxidin M."/>
            <person name="Cheng H."/>
            <person name="Xu X.-W."/>
        </authorList>
    </citation>
    <scope>NUCLEOTIDE SEQUENCE [LARGE SCALE GENOMIC DNA]</scope>
    <source>
        <strain evidence="17">9a2</strain>
    </source>
</reference>
<evidence type="ECO:0000256" key="12">
    <source>
        <dbReference type="RuleBase" id="RU003357"/>
    </source>
</evidence>
<keyword evidence="3 11" id="KW-0813">Transport</keyword>
<proteinExistence type="inferred from homology"/>
<evidence type="ECO:0000256" key="1">
    <source>
        <dbReference type="ARBA" id="ARBA00004571"/>
    </source>
</evidence>
<dbReference type="Gene3D" id="2.40.170.20">
    <property type="entry name" value="TonB-dependent receptor, beta-barrel domain"/>
    <property type="match status" value="1"/>
</dbReference>
<feature type="domain" description="TonB-dependent receptor-like beta-barrel" evidence="14">
    <location>
        <begin position="242"/>
        <end position="653"/>
    </location>
</feature>
<organism evidence="16 17">
    <name type="scientific">Alteromonas gracilis</name>
    <dbReference type="NCBI Taxonomy" id="1479524"/>
    <lineage>
        <taxon>Bacteria</taxon>
        <taxon>Pseudomonadati</taxon>
        <taxon>Pseudomonadota</taxon>
        <taxon>Gammaproteobacteria</taxon>
        <taxon>Alteromonadales</taxon>
        <taxon>Alteromonadaceae</taxon>
        <taxon>Alteromonas/Salinimonas group</taxon>
        <taxon>Alteromonas</taxon>
    </lineage>
</organism>
<accession>A0ABX5CLF9</accession>
<keyword evidence="4 11" id="KW-1134">Transmembrane beta strand</keyword>
<evidence type="ECO:0000256" key="10">
    <source>
        <dbReference type="ARBA" id="ARBA00023237"/>
    </source>
</evidence>
<evidence type="ECO:0000259" key="15">
    <source>
        <dbReference type="Pfam" id="PF07715"/>
    </source>
</evidence>
<evidence type="ECO:0000259" key="14">
    <source>
        <dbReference type="Pfam" id="PF00593"/>
    </source>
</evidence>
<comment type="subcellular location">
    <subcellularLocation>
        <location evidence="1 11">Cell outer membrane</location>
        <topology evidence="1 11">Multi-pass membrane protein</topology>
    </subcellularLocation>
</comment>
<dbReference type="PANTHER" id="PTHR30069:SF29">
    <property type="entry name" value="HEMOGLOBIN AND HEMOGLOBIN-HAPTOGLOBIN-BINDING PROTEIN 1-RELATED"/>
    <property type="match status" value="1"/>
</dbReference>
<dbReference type="Gene3D" id="2.170.130.10">
    <property type="entry name" value="TonB-dependent receptor, plug domain"/>
    <property type="match status" value="1"/>
</dbReference>
<sequence length="682" mass="75935">MFFTFSFYCLKRVLLFFSTFSSLFFTGLTIHAFKFSTSYSSPLSSYFFRLGFIFLIASPLGYAQSNEPQTLERYTVTAVRPYYDETLSNIFPQYEFDKRSLVTPLHTNDVLLQSPSISLNGQGGQIQSISLRGYARWRIQTLLDGVPIVSDRRAGSSIGFIPPSFVSSVSVLPGAASTYFGSGALGGAVNLHMDAPQHSYVQGGYSSNQQMKTVSYAGNVENTDWSIAHRNANNGSDGKDNSLFDQFEQTAFYLRHSPSSGIVKEAWTLYSDNNDIGKSSSDYPENRITTYPDNRHWLGKLAFATGDFSGNVWWHQSRLETSVLRPSSRINNSKNNAFDYGFDVKSDMAWQRWLVNFQLQVSGREGVVADEREFSLTALPLAFNGAPSIAELAYEVRTLDASEINVAAIFDASRQYTKTSVAVGSRVDWQRQSDDAGVISSVTAKNISAYAGANYRLSAYWNASLYFSSAFRNPTLTERFFAGETPRGTVLGNTSLDTEQALNTQATLAYRSEQLQGSVELFYQQVDNYIERLTVSEDILQYVNLDTATIKGASYQLNWQSKDAGFDARLSGAWIAGEDNLGNTVADIPPHNQRVDIGLNWSDMRFFTVLAYRASKTDVANGERALDSVFTVDFGAHWQVSERVQLQASWTNLTNQQYFTSADDRAAFAQGDSLQLAITYSL</sequence>
<evidence type="ECO:0000256" key="5">
    <source>
        <dbReference type="ARBA" id="ARBA00022692"/>
    </source>
</evidence>
<gene>
    <name evidence="16" type="ORF">C6Y39_12080</name>
</gene>
<evidence type="ECO:0000256" key="7">
    <source>
        <dbReference type="ARBA" id="ARBA00023077"/>
    </source>
</evidence>
<dbReference type="InterPro" id="IPR037066">
    <property type="entry name" value="Plug_dom_sf"/>
</dbReference>
<comment type="caution">
    <text evidence="16">The sequence shown here is derived from an EMBL/GenBank/DDBJ whole genome shotgun (WGS) entry which is preliminary data.</text>
</comment>
<dbReference type="Pfam" id="PF00593">
    <property type="entry name" value="TonB_dep_Rec_b-barrel"/>
    <property type="match status" value="1"/>
</dbReference>
<keyword evidence="6" id="KW-0732">Signal</keyword>